<name>A3XHS5_LEEBM</name>
<reference evidence="2 3" key="1">
    <citation type="journal article" date="2007" name="Nature">
        <title>Light stimulates growth of proteorhodopsin-containing marine Flavobacteria.</title>
        <authorList>
            <person name="Gomez-Consarnau L."/>
            <person name="Gonzalez J.M."/>
            <person name="Coll-Llado M."/>
            <person name="Gourdon P."/>
            <person name="Pascher T."/>
            <person name="Neutze R."/>
            <person name="Pedros-Alio C."/>
            <person name="Pinhassi J."/>
        </authorList>
    </citation>
    <scope>NUCLEOTIDE SEQUENCE [LARGE SCALE GENOMIC DNA]</scope>
    <source>
        <strain evidence="2 3">MED217</strain>
    </source>
</reference>
<protein>
    <recommendedName>
        <fullName evidence="4">Transmembrane protein</fullName>
    </recommendedName>
</protein>
<comment type="caution">
    <text evidence="2">The sequence shown here is derived from an EMBL/GenBank/DDBJ whole genome shotgun (WGS) entry which is preliminary data.</text>
</comment>
<dbReference type="STRING" id="398720.MED217_16550"/>
<keyword evidence="1" id="KW-0812">Transmembrane</keyword>
<keyword evidence="1" id="KW-1133">Transmembrane helix</keyword>
<evidence type="ECO:0000313" key="3">
    <source>
        <dbReference type="Proteomes" id="UP000001601"/>
    </source>
</evidence>
<evidence type="ECO:0008006" key="4">
    <source>
        <dbReference type="Google" id="ProtNLM"/>
    </source>
</evidence>
<keyword evidence="3" id="KW-1185">Reference proteome</keyword>
<dbReference type="HOGENOM" id="CLU_093776_2_0_10"/>
<feature type="transmembrane region" description="Helical" evidence="1">
    <location>
        <begin position="7"/>
        <end position="26"/>
    </location>
</feature>
<feature type="transmembrane region" description="Helical" evidence="1">
    <location>
        <begin position="182"/>
        <end position="200"/>
    </location>
</feature>
<dbReference type="RefSeq" id="WP_009781650.1">
    <property type="nucleotide sequence ID" value="NZ_CH672395.1"/>
</dbReference>
<dbReference type="Proteomes" id="UP000001601">
    <property type="component" value="Unassembled WGS sequence"/>
</dbReference>
<feature type="transmembrane region" description="Helical" evidence="1">
    <location>
        <begin position="153"/>
        <end position="170"/>
    </location>
</feature>
<sequence>MKYFLRFFSVLMHPLFMPLLGVVIYFSVTPKFVPPSFMYAKLFAISILTIVVPVLFYFLLESVKLVSSVHLKEVKERRIPLLVQIGLLLLIVRIIINGYEFPELYIFFLGILITAATAFILSLLNFKTSLHMVGIAGVLFFVMALSMIYNANYLMIIGALVIAIGLTAASRLELKAHTMTELIVGVLVGGLPQLLVFYFYKM</sequence>
<evidence type="ECO:0000313" key="2">
    <source>
        <dbReference type="EMBL" id="EAQ51171.1"/>
    </source>
</evidence>
<organism evidence="2 3">
    <name type="scientific">Leeuwenhoekiella blandensis (strain CECT 7118 / CCUG 51940 / KCTC 22103 / MED217)</name>
    <name type="common">Flavobacterium sp. (strain MED217)</name>
    <dbReference type="NCBI Taxonomy" id="398720"/>
    <lineage>
        <taxon>Bacteria</taxon>
        <taxon>Pseudomonadati</taxon>
        <taxon>Bacteroidota</taxon>
        <taxon>Flavobacteriia</taxon>
        <taxon>Flavobacteriales</taxon>
        <taxon>Flavobacteriaceae</taxon>
        <taxon>Leeuwenhoekiella</taxon>
    </lineage>
</organism>
<keyword evidence="1" id="KW-0472">Membrane</keyword>
<feature type="transmembrane region" description="Helical" evidence="1">
    <location>
        <begin position="38"/>
        <end position="60"/>
    </location>
</feature>
<evidence type="ECO:0000256" key="1">
    <source>
        <dbReference type="SAM" id="Phobius"/>
    </source>
</evidence>
<feature type="transmembrane region" description="Helical" evidence="1">
    <location>
        <begin position="81"/>
        <end position="99"/>
    </location>
</feature>
<dbReference type="EMBL" id="AANC01000001">
    <property type="protein sequence ID" value="EAQ51171.1"/>
    <property type="molecule type" value="Genomic_DNA"/>
</dbReference>
<feature type="transmembrane region" description="Helical" evidence="1">
    <location>
        <begin position="130"/>
        <end position="147"/>
    </location>
</feature>
<feature type="transmembrane region" description="Helical" evidence="1">
    <location>
        <begin position="105"/>
        <end position="123"/>
    </location>
</feature>
<gene>
    <name evidence="2" type="ORF">MED217_16550</name>
</gene>
<dbReference type="OrthoDB" id="9786064at2"/>
<accession>A3XHS5</accession>
<proteinExistence type="predicted"/>
<dbReference type="eggNOG" id="COG0671">
    <property type="taxonomic scope" value="Bacteria"/>
</dbReference>
<dbReference type="AlphaFoldDB" id="A3XHS5"/>